<accession>F0W5M3</accession>
<gene>
    <name evidence="1" type="primary">AlNc14C21G2188</name>
    <name evidence="1" type="ORF">ALNC14_025570</name>
</gene>
<dbReference type="AlphaFoldDB" id="F0W5M3"/>
<dbReference type="EMBL" id="FR824066">
    <property type="protein sequence ID" value="CCA16414.1"/>
    <property type="molecule type" value="Genomic_DNA"/>
</dbReference>
<reference evidence="1" key="2">
    <citation type="submission" date="2011-02" db="EMBL/GenBank/DDBJ databases">
        <authorList>
            <person name="MacLean D."/>
        </authorList>
    </citation>
    <scope>NUCLEOTIDE SEQUENCE</scope>
</reference>
<name>F0W5M3_9STRA</name>
<proteinExistence type="predicted"/>
<sequence>MLMVSPNFSSMILISPSFLLKPL</sequence>
<evidence type="ECO:0000313" key="1">
    <source>
        <dbReference type="EMBL" id="CCA16414.1"/>
    </source>
</evidence>
<organism evidence="1">
    <name type="scientific">Albugo laibachii Nc14</name>
    <dbReference type="NCBI Taxonomy" id="890382"/>
    <lineage>
        <taxon>Eukaryota</taxon>
        <taxon>Sar</taxon>
        <taxon>Stramenopiles</taxon>
        <taxon>Oomycota</taxon>
        <taxon>Peronosporomycetes</taxon>
        <taxon>Albuginales</taxon>
        <taxon>Albuginaceae</taxon>
        <taxon>Albugo</taxon>
    </lineage>
</organism>
<reference evidence="1" key="1">
    <citation type="journal article" date="2011" name="PLoS Biol.">
        <title>Gene gain and loss during evolution of obligate parasitism in the white rust pathogen of Arabidopsis thaliana.</title>
        <authorList>
            <person name="Kemen E."/>
            <person name="Gardiner A."/>
            <person name="Schultz-Larsen T."/>
            <person name="Kemen A.C."/>
            <person name="Balmuth A.L."/>
            <person name="Robert-Seilaniantz A."/>
            <person name="Bailey K."/>
            <person name="Holub E."/>
            <person name="Studholme D.J."/>
            <person name="Maclean D."/>
            <person name="Jones J.D."/>
        </authorList>
    </citation>
    <scope>NUCLEOTIDE SEQUENCE</scope>
</reference>
<protein>
    <submittedName>
        <fullName evidence="1">AlNc14C21G2188 protein</fullName>
    </submittedName>
</protein>
<dbReference type="HOGENOM" id="CLU_3423637_0_0_1"/>